<evidence type="ECO:0000313" key="8">
    <source>
        <dbReference type="EMBL" id="GAA0175969.1"/>
    </source>
</evidence>
<gene>
    <name evidence="8" type="ORF">LIER_29047</name>
</gene>
<dbReference type="InterPro" id="IPR045074">
    <property type="entry name" value="GST_C_Tau"/>
</dbReference>
<sequence>MAESDVKLLGCWPQLPYVVRARIALNIKFVKYDYLEEIFGTKSDLLLKSNPIHKKIPVLIHGDNPICEFLIIVQYIDEFWSSDPRILPSDTYDRAIARFWGAFIDDKLLALIREVLELRTAKGQEQKAVVEKMIEALELLEDHYVKSSQGKAFFGGESIGYIDIALGCSLPWLRAIEKLTEMKMMNETKVPNLVAWAERFCKDPAVKDVIPDCEKLLELFKMFIAKEQLASN</sequence>
<dbReference type="InterPro" id="IPR040079">
    <property type="entry name" value="Glutathione_S-Trfase"/>
</dbReference>
<dbReference type="GO" id="GO:0006749">
    <property type="term" value="P:glutathione metabolic process"/>
    <property type="evidence" value="ECO:0007669"/>
    <property type="project" value="InterPro"/>
</dbReference>
<dbReference type="FunFam" id="3.40.30.10:FF:000044">
    <property type="entry name" value="Glutathione S-transferase GSTU6"/>
    <property type="match status" value="1"/>
</dbReference>
<feature type="domain" description="GST N-terminal" evidence="6">
    <location>
        <begin position="5"/>
        <end position="84"/>
    </location>
</feature>
<evidence type="ECO:0000313" key="9">
    <source>
        <dbReference type="Proteomes" id="UP001454036"/>
    </source>
</evidence>
<dbReference type="SUPFAM" id="SSF47616">
    <property type="entry name" value="GST C-terminal domain-like"/>
    <property type="match status" value="1"/>
</dbReference>
<keyword evidence="2 5" id="KW-0808">Transferase</keyword>
<dbReference type="GO" id="GO:0009407">
    <property type="term" value="P:toxin catabolic process"/>
    <property type="evidence" value="ECO:0007669"/>
    <property type="project" value="UniProtKB-ARBA"/>
</dbReference>
<comment type="subcellular location">
    <subcellularLocation>
        <location evidence="5">Cytoplasm</location>
        <location evidence="5">Cytosol</location>
    </subcellularLocation>
</comment>
<dbReference type="Proteomes" id="UP001454036">
    <property type="component" value="Unassembled WGS sequence"/>
</dbReference>
<dbReference type="InterPro" id="IPR010987">
    <property type="entry name" value="Glutathione-S-Trfase_C-like"/>
</dbReference>
<dbReference type="CDD" id="cd03058">
    <property type="entry name" value="GST_N_Tau"/>
    <property type="match status" value="1"/>
</dbReference>
<evidence type="ECO:0000256" key="5">
    <source>
        <dbReference type="RuleBase" id="RU369102"/>
    </source>
</evidence>
<dbReference type="GO" id="GO:0004364">
    <property type="term" value="F:glutathione transferase activity"/>
    <property type="evidence" value="ECO:0007669"/>
    <property type="project" value="UniProtKB-UniRule"/>
</dbReference>
<dbReference type="CDD" id="cd03185">
    <property type="entry name" value="GST_C_Tau"/>
    <property type="match status" value="1"/>
</dbReference>
<feature type="domain" description="GST C-terminal" evidence="7">
    <location>
        <begin position="90"/>
        <end position="223"/>
    </location>
</feature>
<keyword evidence="5" id="KW-0963">Cytoplasm</keyword>
<dbReference type="FunFam" id="1.20.1050.10:FF:000016">
    <property type="entry name" value="Glutathione S-transferase U9"/>
    <property type="match status" value="1"/>
</dbReference>
<dbReference type="InterPro" id="IPR004045">
    <property type="entry name" value="Glutathione_S-Trfase_N"/>
</dbReference>
<organism evidence="8 9">
    <name type="scientific">Lithospermum erythrorhizon</name>
    <name type="common">Purple gromwell</name>
    <name type="synonym">Lithospermum officinale var. erythrorhizon</name>
    <dbReference type="NCBI Taxonomy" id="34254"/>
    <lineage>
        <taxon>Eukaryota</taxon>
        <taxon>Viridiplantae</taxon>
        <taxon>Streptophyta</taxon>
        <taxon>Embryophyta</taxon>
        <taxon>Tracheophyta</taxon>
        <taxon>Spermatophyta</taxon>
        <taxon>Magnoliopsida</taxon>
        <taxon>eudicotyledons</taxon>
        <taxon>Gunneridae</taxon>
        <taxon>Pentapetalae</taxon>
        <taxon>asterids</taxon>
        <taxon>lamiids</taxon>
        <taxon>Boraginales</taxon>
        <taxon>Boraginaceae</taxon>
        <taxon>Boraginoideae</taxon>
        <taxon>Lithospermeae</taxon>
        <taxon>Lithospermum</taxon>
    </lineage>
</organism>
<dbReference type="SFLD" id="SFLDG00358">
    <property type="entry name" value="Main_(cytGST)"/>
    <property type="match status" value="1"/>
</dbReference>
<dbReference type="InterPro" id="IPR045073">
    <property type="entry name" value="Omega/Tau-like"/>
</dbReference>
<dbReference type="EC" id="2.5.1.18" evidence="5"/>
<evidence type="ECO:0000256" key="3">
    <source>
        <dbReference type="ARBA" id="ARBA00025743"/>
    </source>
</evidence>
<dbReference type="SFLD" id="SFLDG01152">
    <property type="entry name" value="Main.3:_Omega-_and_Tau-like"/>
    <property type="match status" value="1"/>
</dbReference>
<dbReference type="PROSITE" id="PS50405">
    <property type="entry name" value="GST_CTER"/>
    <property type="match status" value="1"/>
</dbReference>
<dbReference type="PANTHER" id="PTHR11260">
    <property type="entry name" value="GLUTATHIONE S-TRANSFERASE, GST, SUPERFAMILY, GST DOMAIN CONTAINING"/>
    <property type="match status" value="1"/>
</dbReference>
<dbReference type="InterPro" id="IPR036249">
    <property type="entry name" value="Thioredoxin-like_sf"/>
</dbReference>
<accession>A0AAV3RHV3</accession>
<protein>
    <recommendedName>
        <fullName evidence="5">Glutathione S-transferase</fullName>
        <ecNumber evidence="5">2.5.1.18</ecNumber>
    </recommendedName>
</protein>
<dbReference type="Gene3D" id="3.40.30.10">
    <property type="entry name" value="Glutaredoxin"/>
    <property type="match status" value="1"/>
</dbReference>
<evidence type="ECO:0000259" key="6">
    <source>
        <dbReference type="PROSITE" id="PS50404"/>
    </source>
</evidence>
<name>A0AAV3RHV3_LITER</name>
<dbReference type="Pfam" id="PF02798">
    <property type="entry name" value="GST_N"/>
    <property type="match status" value="1"/>
</dbReference>
<dbReference type="InterPro" id="IPR036282">
    <property type="entry name" value="Glutathione-S-Trfase_C_sf"/>
</dbReference>
<evidence type="ECO:0000256" key="4">
    <source>
        <dbReference type="ARBA" id="ARBA00047960"/>
    </source>
</evidence>
<dbReference type="AlphaFoldDB" id="A0AAV3RHV3"/>
<dbReference type="Gene3D" id="1.20.1050.10">
    <property type="match status" value="1"/>
</dbReference>
<dbReference type="Pfam" id="PF13410">
    <property type="entry name" value="GST_C_2"/>
    <property type="match status" value="1"/>
</dbReference>
<reference evidence="8 9" key="1">
    <citation type="submission" date="2024-01" db="EMBL/GenBank/DDBJ databases">
        <title>The complete chloroplast genome sequence of Lithospermum erythrorhizon: insights into the phylogenetic relationship among Boraginaceae species and the maternal lineages of purple gromwells.</title>
        <authorList>
            <person name="Okada T."/>
            <person name="Watanabe K."/>
        </authorList>
    </citation>
    <scope>NUCLEOTIDE SEQUENCE [LARGE SCALE GENOMIC DNA]</scope>
</reference>
<dbReference type="GO" id="GO:0005829">
    <property type="term" value="C:cytosol"/>
    <property type="evidence" value="ECO:0007669"/>
    <property type="project" value="UniProtKB-SubCell"/>
</dbReference>
<evidence type="ECO:0000256" key="1">
    <source>
        <dbReference type="ARBA" id="ARBA00022575"/>
    </source>
</evidence>
<comment type="similarity">
    <text evidence="3">Belongs to the GST superfamily. Tau family.</text>
</comment>
<evidence type="ECO:0000259" key="7">
    <source>
        <dbReference type="PROSITE" id="PS50405"/>
    </source>
</evidence>
<dbReference type="PANTHER" id="PTHR11260:SF615">
    <property type="entry name" value="GLUTATHIONE S-TRANSFERASE U17"/>
    <property type="match status" value="1"/>
</dbReference>
<comment type="caution">
    <text evidence="8">The sequence shown here is derived from an EMBL/GenBank/DDBJ whole genome shotgun (WGS) entry which is preliminary data.</text>
</comment>
<keyword evidence="9" id="KW-1185">Reference proteome</keyword>
<keyword evidence="1" id="KW-0216">Detoxification</keyword>
<comment type="catalytic activity">
    <reaction evidence="4 5">
        <text>RX + glutathione = an S-substituted glutathione + a halide anion + H(+)</text>
        <dbReference type="Rhea" id="RHEA:16437"/>
        <dbReference type="ChEBI" id="CHEBI:15378"/>
        <dbReference type="ChEBI" id="CHEBI:16042"/>
        <dbReference type="ChEBI" id="CHEBI:17792"/>
        <dbReference type="ChEBI" id="CHEBI:57925"/>
        <dbReference type="ChEBI" id="CHEBI:90779"/>
        <dbReference type="EC" id="2.5.1.18"/>
    </reaction>
</comment>
<dbReference type="EMBL" id="BAABME010009872">
    <property type="protein sequence ID" value="GAA0175969.1"/>
    <property type="molecule type" value="Genomic_DNA"/>
</dbReference>
<proteinExistence type="inferred from homology"/>
<comment type="function">
    <text evidence="5">Is involved in the conjugation of reduced glutathione to a wide number of exogenous and endogenous hydrophobic electrophiles.</text>
</comment>
<dbReference type="PROSITE" id="PS50404">
    <property type="entry name" value="GST_NTER"/>
    <property type="match status" value="1"/>
</dbReference>
<dbReference type="SUPFAM" id="SSF52833">
    <property type="entry name" value="Thioredoxin-like"/>
    <property type="match status" value="1"/>
</dbReference>
<dbReference type="SFLD" id="SFLDS00019">
    <property type="entry name" value="Glutathione_Transferase_(cytos"/>
    <property type="match status" value="1"/>
</dbReference>
<evidence type="ECO:0000256" key="2">
    <source>
        <dbReference type="ARBA" id="ARBA00022679"/>
    </source>
</evidence>